<dbReference type="CDD" id="cd08161">
    <property type="entry name" value="SET"/>
    <property type="match status" value="1"/>
</dbReference>
<reference evidence="2 3" key="1">
    <citation type="submission" date="2018-10" db="EMBL/GenBank/DDBJ databases">
        <title>Genomic Encyclopedia of Archaeal and Bacterial Type Strains, Phase II (KMG-II): from individual species to whole genera.</title>
        <authorList>
            <person name="Goeker M."/>
        </authorList>
    </citation>
    <scope>NUCLEOTIDE SEQUENCE [LARGE SCALE GENOMIC DNA]</scope>
    <source>
        <strain evidence="2 3">DSM 19839</strain>
    </source>
</reference>
<dbReference type="Proteomes" id="UP000276282">
    <property type="component" value="Unassembled WGS sequence"/>
</dbReference>
<dbReference type="PROSITE" id="PS50280">
    <property type="entry name" value="SET"/>
    <property type="match status" value="1"/>
</dbReference>
<protein>
    <recommendedName>
        <fullName evidence="1">SET domain-containing protein</fullName>
    </recommendedName>
</protein>
<accession>A0A495PX50</accession>
<sequence length="197" mass="22811">MIHPDTEVKFISEEIGYGIVATKLIPEGTITWVQDELDQVYTPEQVAEMLPYTQEMIDKFTFRNNKGNFVMCWDTAKYVNHSFNSNCISTAYDFEIAIRDIQVGEELTDDYGYLNVSEAFKAKDEGSPRTTVYPDDLLNFHKEWDTKLASSFKKLNKTPQPLERLLSQNIRSIVKQVLKGEKELDSILKLYYSEKVK</sequence>
<dbReference type="Gene3D" id="2.170.270.10">
    <property type="entry name" value="SET domain"/>
    <property type="match status" value="1"/>
</dbReference>
<dbReference type="SUPFAM" id="SSF82199">
    <property type="entry name" value="SET domain"/>
    <property type="match status" value="1"/>
</dbReference>
<comment type="caution">
    <text evidence="2">The sequence shown here is derived from an EMBL/GenBank/DDBJ whole genome shotgun (WGS) entry which is preliminary data.</text>
</comment>
<evidence type="ECO:0000313" key="3">
    <source>
        <dbReference type="Proteomes" id="UP000276282"/>
    </source>
</evidence>
<proteinExistence type="predicted"/>
<dbReference type="RefSeq" id="WP_121344039.1">
    <property type="nucleotide sequence ID" value="NZ_RBLG01000001.1"/>
</dbReference>
<evidence type="ECO:0000313" key="2">
    <source>
        <dbReference type="EMBL" id="RKS55207.1"/>
    </source>
</evidence>
<evidence type="ECO:0000259" key="1">
    <source>
        <dbReference type="PROSITE" id="PS50280"/>
    </source>
</evidence>
<organism evidence="2 3">
    <name type="scientific">Gillisia mitskevichiae</name>
    <dbReference type="NCBI Taxonomy" id="270921"/>
    <lineage>
        <taxon>Bacteria</taxon>
        <taxon>Pseudomonadati</taxon>
        <taxon>Bacteroidota</taxon>
        <taxon>Flavobacteriia</taxon>
        <taxon>Flavobacteriales</taxon>
        <taxon>Flavobacteriaceae</taxon>
        <taxon>Gillisia</taxon>
    </lineage>
</organism>
<dbReference type="InterPro" id="IPR046341">
    <property type="entry name" value="SET_dom_sf"/>
</dbReference>
<name>A0A495PX50_9FLAO</name>
<keyword evidence="3" id="KW-1185">Reference proteome</keyword>
<dbReference type="Pfam" id="PF00856">
    <property type="entry name" value="SET"/>
    <property type="match status" value="1"/>
</dbReference>
<feature type="domain" description="SET" evidence="1">
    <location>
        <begin position="4"/>
        <end position="112"/>
    </location>
</feature>
<dbReference type="AlphaFoldDB" id="A0A495PX50"/>
<dbReference type="EMBL" id="RBLG01000001">
    <property type="protein sequence ID" value="RKS55207.1"/>
    <property type="molecule type" value="Genomic_DNA"/>
</dbReference>
<gene>
    <name evidence="2" type="ORF">BC962_0166</name>
</gene>
<dbReference type="OrthoDB" id="166979at2"/>
<dbReference type="InterPro" id="IPR001214">
    <property type="entry name" value="SET_dom"/>
</dbReference>